<dbReference type="SUPFAM" id="SSF56112">
    <property type="entry name" value="Protein kinase-like (PK-like)"/>
    <property type="match status" value="1"/>
</dbReference>
<reference evidence="3 4" key="1">
    <citation type="journal article" date="2015" name="Genome Announc.">
        <title>Draft Genome Sequences of Marine Isolates of Thalassomonas viridans and Thalassomonas actiniarum.</title>
        <authorList>
            <person name="Olonade I."/>
            <person name="van Zyl L.J."/>
            <person name="Trindade M."/>
        </authorList>
    </citation>
    <scope>NUCLEOTIDE SEQUENCE [LARGE SCALE GENOMIC DNA]</scope>
    <source>
        <strain evidence="3 4">A5K-106</strain>
    </source>
</reference>
<dbReference type="RefSeq" id="WP_044834843.1">
    <property type="nucleotide sequence ID" value="NZ_CP059735.1"/>
</dbReference>
<dbReference type="InterPro" id="IPR016477">
    <property type="entry name" value="Fructo-/Ketosamine-3-kinase"/>
</dbReference>
<protein>
    <submittedName>
        <fullName evidence="3">Fructosamine kinase family protein</fullName>
    </submittedName>
</protein>
<keyword evidence="4" id="KW-1185">Reference proteome</keyword>
<gene>
    <name evidence="3" type="ORF">SG35_015670</name>
</gene>
<dbReference type="Pfam" id="PF03881">
    <property type="entry name" value="Fructosamin_kin"/>
    <property type="match status" value="1"/>
</dbReference>
<dbReference type="EMBL" id="CP059735">
    <property type="protein sequence ID" value="WDD96812.1"/>
    <property type="molecule type" value="Genomic_DNA"/>
</dbReference>
<dbReference type="Gene3D" id="3.30.200.20">
    <property type="entry name" value="Phosphorylase Kinase, domain 1"/>
    <property type="match status" value="1"/>
</dbReference>
<evidence type="ECO:0000313" key="3">
    <source>
        <dbReference type="EMBL" id="WDD96812.1"/>
    </source>
</evidence>
<proteinExistence type="inferred from homology"/>
<accession>A0AAE9YNR1</accession>
<reference evidence="3 4" key="2">
    <citation type="journal article" date="2022" name="Mar. Drugs">
        <title>Bioassay-Guided Fractionation Leads to the Detection of Cholic Acid Generated by the Rare Thalassomonas sp.</title>
        <authorList>
            <person name="Pheiffer F."/>
            <person name="Schneider Y.K."/>
            <person name="Hansen E.H."/>
            <person name="Andersen J.H."/>
            <person name="Isaksson J."/>
            <person name="Busche T."/>
            <person name="R C."/>
            <person name="Kalinowski J."/>
            <person name="Zyl L.V."/>
            <person name="Trindade M."/>
        </authorList>
    </citation>
    <scope>NUCLEOTIDE SEQUENCE [LARGE SCALE GENOMIC DNA]</scope>
    <source>
        <strain evidence="3 4">A5K-106</strain>
    </source>
</reference>
<dbReference type="PANTHER" id="PTHR12149:SF8">
    <property type="entry name" value="PROTEIN-RIBULOSAMINE 3-KINASE"/>
    <property type="match status" value="1"/>
</dbReference>
<keyword evidence="2" id="KW-0808">Transferase</keyword>
<dbReference type="PIRSF" id="PIRSF006221">
    <property type="entry name" value="Ketosamine-3-kinase"/>
    <property type="match status" value="1"/>
</dbReference>
<dbReference type="AlphaFoldDB" id="A0AAE9YNR1"/>
<dbReference type="Gene3D" id="3.90.1200.10">
    <property type="match status" value="1"/>
</dbReference>
<sequence>MWQSIGQAIASETGQSFSIKDKKPISGGDINLAFKVNDEHHSYFIKLNDKNRLSHFEAEAYSLEQLRAIETLITPECIAVGTTLDKSYIVLSHIDFCSDNGGLWYQLGQQLAQMHKNSSHGQFGWQYDNYLGNTRQPNDWQSNWRSFFAEQRIGWQLQLLSERSVYMGDIEHIIDMCHNGLAHHHATPCLVHGDLWQGNVSFCTRGPVIFDPACYYGDREVDIAMTELFGQFPGEFYRGYQDIFPLAEGYERRKNIYNFYHILNHANLFGGIYIDQAKALLGRLFALAIH</sequence>
<dbReference type="PANTHER" id="PTHR12149">
    <property type="entry name" value="FRUCTOSAMINE 3 KINASE-RELATED PROTEIN"/>
    <property type="match status" value="1"/>
</dbReference>
<name>A0AAE9YNR1_9GAMM</name>
<dbReference type="GO" id="GO:0016301">
    <property type="term" value="F:kinase activity"/>
    <property type="evidence" value="ECO:0007669"/>
    <property type="project" value="UniProtKB-UniRule"/>
</dbReference>
<comment type="similarity">
    <text evidence="1 2">Belongs to the fructosamine kinase family.</text>
</comment>
<dbReference type="InterPro" id="IPR011009">
    <property type="entry name" value="Kinase-like_dom_sf"/>
</dbReference>
<organism evidence="3 4">
    <name type="scientific">Thalassomonas actiniarum</name>
    <dbReference type="NCBI Taxonomy" id="485447"/>
    <lineage>
        <taxon>Bacteria</taxon>
        <taxon>Pseudomonadati</taxon>
        <taxon>Pseudomonadota</taxon>
        <taxon>Gammaproteobacteria</taxon>
        <taxon>Alteromonadales</taxon>
        <taxon>Colwelliaceae</taxon>
        <taxon>Thalassomonas</taxon>
    </lineage>
</organism>
<evidence type="ECO:0000256" key="1">
    <source>
        <dbReference type="ARBA" id="ARBA00009460"/>
    </source>
</evidence>
<evidence type="ECO:0000256" key="2">
    <source>
        <dbReference type="PIRNR" id="PIRNR006221"/>
    </source>
</evidence>
<keyword evidence="2 3" id="KW-0418">Kinase</keyword>
<dbReference type="Proteomes" id="UP000032568">
    <property type="component" value="Chromosome"/>
</dbReference>
<dbReference type="KEGG" id="tact:SG35_015670"/>
<evidence type="ECO:0000313" key="4">
    <source>
        <dbReference type="Proteomes" id="UP000032568"/>
    </source>
</evidence>